<dbReference type="EMBL" id="MPUH01000616">
    <property type="protein sequence ID" value="OMJ76685.1"/>
    <property type="molecule type" value="Genomic_DNA"/>
</dbReference>
<evidence type="ECO:0000313" key="16">
    <source>
        <dbReference type="Proteomes" id="UP000187209"/>
    </source>
</evidence>
<keyword evidence="4" id="KW-0597">Phosphoprotein</keyword>
<dbReference type="PANTHER" id="PTHR22988:SF76">
    <property type="entry name" value="CHROMOSOME UNDETERMINED SCAFFOLD_135, WHOLE GENOME SHOTGUN SEQUENCE"/>
    <property type="match status" value="1"/>
</dbReference>
<dbReference type="SUPFAM" id="SSF56112">
    <property type="entry name" value="Protein kinase-like (PK-like)"/>
    <property type="match status" value="1"/>
</dbReference>
<dbReference type="Pfam" id="PF00069">
    <property type="entry name" value="Pkinase"/>
    <property type="match status" value="2"/>
</dbReference>
<dbReference type="CDD" id="cd21742">
    <property type="entry name" value="MobB_NDR_LATS-like"/>
    <property type="match status" value="1"/>
</dbReference>
<keyword evidence="5" id="KW-0808">Transferase</keyword>
<evidence type="ECO:0000256" key="6">
    <source>
        <dbReference type="ARBA" id="ARBA00022741"/>
    </source>
</evidence>
<dbReference type="OrthoDB" id="3638488at2759"/>
<dbReference type="InterPro" id="IPR017441">
    <property type="entry name" value="Protein_kinase_ATP_BS"/>
</dbReference>
<evidence type="ECO:0000313" key="15">
    <source>
        <dbReference type="EMBL" id="OMJ76685.1"/>
    </source>
</evidence>
<evidence type="ECO:0000256" key="8">
    <source>
        <dbReference type="ARBA" id="ARBA00022840"/>
    </source>
</evidence>
<evidence type="ECO:0000256" key="7">
    <source>
        <dbReference type="ARBA" id="ARBA00022777"/>
    </source>
</evidence>
<dbReference type="InterPro" id="IPR017892">
    <property type="entry name" value="Pkinase_C"/>
</dbReference>
<proteinExistence type="inferred from homology"/>
<gene>
    <name evidence="15" type="ORF">SteCoe_23881</name>
</gene>
<dbReference type="CDD" id="cd05599">
    <property type="entry name" value="STKc_NDR_like"/>
    <property type="match status" value="1"/>
</dbReference>
<keyword evidence="3 12" id="KW-0723">Serine/threonine-protein kinase</keyword>
<feature type="domain" description="AGC-kinase C-terminal" evidence="14">
    <location>
        <begin position="383"/>
        <end position="451"/>
    </location>
</feature>
<evidence type="ECO:0000259" key="14">
    <source>
        <dbReference type="PROSITE" id="PS51285"/>
    </source>
</evidence>
<evidence type="ECO:0000259" key="13">
    <source>
        <dbReference type="PROSITE" id="PS50011"/>
    </source>
</evidence>
<dbReference type="InterPro" id="IPR011009">
    <property type="entry name" value="Kinase-like_dom_sf"/>
</dbReference>
<evidence type="ECO:0000256" key="11">
    <source>
        <dbReference type="PROSITE-ProRule" id="PRU10141"/>
    </source>
</evidence>
<dbReference type="FunFam" id="3.30.200.20:FF:000192">
    <property type="entry name" value="Serine/threonine-protein kinase cot-1"/>
    <property type="match status" value="1"/>
</dbReference>
<dbReference type="PROSITE" id="PS00108">
    <property type="entry name" value="PROTEIN_KINASE_ST"/>
    <property type="match status" value="1"/>
</dbReference>
<keyword evidence="7" id="KW-0418">Kinase</keyword>
<dbReference type="SMART" id="SM00220">
    <property type="entry name" value="S_TKc"/>
    <property type="match status" value="1"/>
</dbReference>
<dbReference type="InterPro" id="IPR059233">
    <property type="entry name" value="MobB_NdrA/B/Cbk1"/>
</dbReference>
<name>A0A1R2BJA2_9CILI</name>
<dbReference type="GO" id="GO:0005737">
    <property type="term" value="C:cytoplasm"/>
    <property type="evidence" value="ECO:0007669"/>
    <property type="project" value="UniProtKB-ARBA"/>
</dbReference>
<evidence type="ECO:0000256" key="4">
    <source>
        <dbReference type="ARBA" id="ARBA00022553"/>
    </source>
</evidence>
<evidence type="ECO:0000256" key="5">
    <source>
        <dbReference type="ARBA" id="ARBA00022679"/>
    </source>
</evidence>
<comment type="catalytic activity">
    <reaction evidence="9">
        <text>L-threonyl-[protein] + ATP = O-phospho-L-threonyl-[protein] + ADP + H(+)</text>
        <dbReference type="Rhea" id="RHEA:46608"/>
        <dbReference type="Rhea" id="RHEA-COMP:11060"/>
        <dbReference type="Rhea" id="RHEA-COMP:11605"/>
        <dbReference type="ChEBI" id="CHEBI:15378"/>
        <dbReference type="ChEBI" id="CHEBI:30013"/>
        <dbReference type="ChEBI" id="CHEBI:30616"/>
        <dbReference type="ChEBI" id="CHEBI:61977"/>
        <dbReference type="ChEBI" id="CHEBI:456216"/>
        <dbReference type="EC" id="2.7.11.1"/>
    </reaction>
</comment>
<dbReference type="PANTHER" id="PTHR22988">
    <property type="entry name" value="MYOTONIC DYSTROPHY S/T KINASE-RELATED"/>
    <property type="match status" value="1"/>
</dbReference>
<dbReference type="FunFam" id="1.10.510.10:FF:000042">
    <property type="entry name" value="Non-specific serine/threonine protein kinase"/>
    <property type="match status" value="1"/>
</dbReference>
<dbReference type="Gene3D" id="3.30.200.20">
    <property type="entry name" value="Phosphorylase Kinase, domain 1"/>
    <property type="match status" value="2"/>
</dbReference>
<protein>
    <recommendedName>
        <fullName evidence="2">non-specific serine/threonine protein kinase</fullName>
        <ecNumber evidence="2">2.7.11.1</ecNumber>
    </recommendedName>
</protein>
<comment type="similarity">
    <text evidence="1">Belongs to the protein kinase superfamily. AGC Ser/Thr protein kinase family.</text>
</comment>
<dbReference type="EC" id="2.7.11.1" evidence="2"/>
<dbReference type="FunFam" id="1.10.510.10:FF:000057">
    <property type="entry name" value="Non-specific serine/threonine protein kinase"/>
    <property type="match status" value="1"/>
</dbReference>
<dbReference type="InterPro" id="IPR000961">
    <property type="entry name" value="AGC-kinase_C"/>
</dbReference>
<evidence type="ECO:0000256" key="3">
    <source>
        <dbReference type="ARBA" id="ARBA00022527"/>
    </source>
</evidence>
<dbReference type="Proteomes" id="UP000187209">
    <property type="component" value="Unassembled WGS sequence"/>
</dbReference>
<dbReference type="PROSITE" id="PS00107">
    <property type="entry name" value="PROTEIN_KINASE_ATP"/>
    <property type="match status" value="1"/>
</dbReference>
<keyword evidence="6 11" id="KW-0547">Nucleotide-binding</keyword>
<evidence type="ECO:0000256" key="2">
    <source>
        <dbReference type="ARBA" id="ARBA00012513"/>
    </source>
</evidence>
<dbReference type="Gene3D" id="1.10.510.10">
    <property type="entry name" value="Transferase(Phosphotransferase) domain 1"/>
    <property type="match status" value="2"/>
</dbReference>
<dbReference type="Pfam" id="PF00433">
    <property type="entry name" value="Pkinase_C"/>
    <property type="match status" value="1"/>
</dbReference>
<accession>A0A1R2BJA2</accession>
<feature type="binding site" evidence="11">
    <location>
        <position position="111"/>
    </location>
    <ligand>
        <name>ATP</name>
        <dbReference type="ChEBI" id="CHEBI:30616"/>
    </ligand>
</feature>
<dbReference type="InterPro" id="IPR050839">
    <property type="entry name" value="Rho-assoc_Ser/Thr_Kinase"/>
</dbReference>
<dbReference type="SMART" id="SM00133">
    <property type="entry name" value="S_TK_X"/>
    <property type="match status" value="1"/>
</dbReference>
<dbReference type="InterPro" id="IPR008271">
    <property type="entry name" value="Ser/Thr_kinase_AS"/>
</dbReference>
<dbReference type="PROSITE" id="PS50011">
    <property type="entry name" value="PROTEIN_KINASE_DOM"/>
    <property type="match status" value="1"/>
</dbReference>
<reference evidence="15 16" key="1">
    <citation type="submission" date="2016-11" db="EMBL/GenBank/DDBJ databases">
        <title>The macronuclear genome of Stentor coeruleus: a giant cell with tiny introns.</title>
        <authorList>
            <person name="Slabodnick M."/>
            <person name="Ruby J.G."/>
            <person name="Reiff S.B."/>
            <person name="Swart E.C."/>
            <person name="Gosai S."/>
            <person name="Prabakaran S."/>
            <person name="Witkowska E."/>
            <person name="Larue G.E."/>
            <person name="Fisher S."/>
            <person name="Freeman R.M."/>
            <person name="Gunawardena J."/>
            <person name="Chu W."/>
            <person name="Stover N.A."/>
            <person name="Gregory B.D."/>
            <person name="Nowacki M."/>
            <person name="Derisi J."/>
            <person name="Roy S.W."/>
            <person name="Marshall W.F."/>
            <person name="Sood P."/>
        </authorList>
    </citation>
    <scope>NUCLEOTIDE SEQUENCE [LARGE SCALE GENOMIC DNA]</scope>
    <source>
        <strain evidence="15">WM001</strain>
    </source>
</reference>
<dbReference type="GO" id="GO:0004674">
    <property type="term" value="F:protein serine/threonine kinase activity"/>
    <property type="evidence" value="ECO:0007669"/>
    <property type="project" value="UniProtKB-KW"/>
</dbReference>
<evidence type="ECO:0000256" key="9">
    <source>
        <dbReference type="ARBA" id="ARBA00047899"/>
    </source>
</evidence>
<organism evidence="15 16">
    <name type="scientific">Stentor coeruleus</name>
    <dbReference type="NCBI Taxonomy" id="5963"/>
    <lineage>
        <taxon>Eukaryota</taxon>
        <taxon>Sar</taxon>
        <taxon>Alveolata</taxon>
        <taxon>Ciliophora</taxon>
        <taxon>Postciliodesmatophora</taxon>
        <taxon>Heterotrichea</taxon>
        <taxon>Heterotrichida</taxon>
        <taxon>Stentoridae</taxon>
        <taxon>Stentor</taxon>
    </lineage>
</organism>
<feature type="domain" description="Protein kinase" evidence="13">
    <location>
        <begin position="82"/>
        <end position="382"/>
    </location>
</feature>
<comment type="catalytic activity">
    <reaction evidence="10">
        <text>L-seryl-[protein] + ATP = O-phospho-L-seryl-[protein] + ADP + H(+)</text>
        <dbReference type="Rhea" id="RHEA:17989"/>
        <dbReference type="Rhea" id="RHEA-COMP:9863"/>
        <dbReference type="Rhea" id="RHEA-COMP:11604"/>
        <dbReference type="ChEBI" id="CHEBI:15378"/>
        <dbReference type="ChEBI" id="CHEBI:29999"/>
        <dbReference type="ChEBI" id="CHEBI:30616"/>
        <dbReference type="ChEBI" id="CHEBI:83421"/>
        <dbReference type="ChEBI" id="CHEBI:456216"/>
        <dbReference type="EC" id="2.7.11.1"/>
    </reaction>
</comment>
<keyword evidence="8 11" id="KW-0067">ATP-binding</keyword>
<evidence type="ECO:0000256" key="12">
    <source>
        <dbReference type="RuleBase" id="RU000304"/>
    </source>
</evidence>
<comment type="caution">
    <text evidence="15">The sequence shown here is derived from an EMBL/GenBank/DDBJ whole genome shotgun (WGS) entry which is preliminary data.</text>
</comment>
<dbReference type="PROSITE" id="PS51285">
    <property type="entry name" value="AGC_KINASE_CTER"/>
    <property type="match status" value="1"/>
</dbReference>
<dbReference type="InterPro" id="IPR000719">
    <property type="entry name" value="Prot_kinase_dom"/>
</dbReference>
<dbReference type="GO" id="GO:0005524">
    <property type="term" value="F:ATP binding"/>
    <property type="evidence" value="ECO:0007669"/>
    <property type="project" value="UniProtKB-UniRule"/>
</dbReference>
<evidence type="ECO:0000256" key="10">
    <source>
        <dbReference type="ARBA" id="ARBA00048679"/>
    </source>
</evidence>
<evidence type="ECO:0000256" key="1">
    <source>
        <dbReference type="ARBA" id="ARBA00009903"/>
    </source>
</evidence>
<sequence>MDRDISDSCREKVETAKTYIEQKYARIKEEEERKRNDWDEFYKKLGEMNLSTLEQDMIKQEVLHKEAELMRRSRQKMTVKDFEPISIIGKGAYGEVRVCRVKETGEIVAMKKLKKSEMKSKNQVKHVKAERDILAKASNPWIVELKYSFQDAEYLYLCMEYLPGGDLMTLLMKKDIFSENEAKFYAAEIVLAIESAHVLNYIHRDLKPDNVILDSTGHVKLSDFGLCKFAEIIPNSIKLRRSQEDPSLPQPSLVTISSDLNKLLKQTDRHSYKRNRELAFSTVGTPDYIAPEIFSQQGYNETVDWWSLGVILFEMLIGYPPFYSEDPSVTCQKIISWKKVLRIPPDPVISSEAIDLILKLIRDPADRLGSQGVDEIKSHPFFNNIDWENIRNSRAPYVPEVRSAIDTRHFDKFEEKEPFFGKSSEPSSAKRRDMDFVGYTYKRSTQRNSLVIALQELEALKASDPNRHIKNTS</sequence>
<keyword evidence="16" id="KW-1185">Reference proteome</keyword>
<dbReference type="AlphaFoldDB" id="A0A1R2BJA2"/>